<dbReference type="InterPro" id="IPR002686">
    <property type="entry name" value="Transposase_17"/>
</dbReference>
<dbReference type="Proteomes" id="UP000178065">
    <property type="component" value="Unassembled WGS sequence"/>
</dbReference>
<comment type="caution">
    <text evidence="2">The sequence shown here is derived from an EMBL/GenBank/DDBJ whole genome shotgun (WGS) entry which is preliminary data.</text>
</comment>
<dbReference type="AlphaFoldDB" id="A0A1G2R1G1"/>
<name>A0A1G2R1G1_9BACT</name>
<protein>
    <recommendedName>
        <fullName evidence="1">Transposase IS200-like domain-containing protein</fullName>
    </recommendedName>
</protein>
<evidence type="ECO:0000313" key="2">
    <source>
        <dbReference type="EMBL" id="OHA66082.1"/>
    </source>
</evidence>
<dbReference type="InterPro" id="IPR036515">
    <property type="entry name" value="Transposase_17_sf"/>
</dbReference>
<dbReference type="Gene3D" id="3.30.70.1290">
    <property type="entry name" value="Transposase IS200-like"/>
    <property type="match status" value="1"/>
</dbReference>
<accession>A0A1G2R1G1</accession>
<dbReference type="STRING" id="1802448.A2672_02380"/>
<dbReference type="GO" id="GO:0006313">
    <property type="term" value="P:DNA transposition"/>
    <property type="evidence" value="ECO:0007669"/>
    <property type="project" value="InterPro"/>
</dbReference>
<dbReference type="SUPFAM" id="SSF143422">
    <property type="entry name" value="Transposase IS200-like"/>
    <property type="match status" value="1"/>
</dbReference>
<dbReference type="PANTHER" id="PTHR34322">
    <property type="entry name" value="TRANSPOSASE, Y1_TNP DOMAIN-CONTAINING"/>
    <property type="match status" value="1"/>
</dbReference>
<proteinExistence type="predicted"/>
<dbReference type="EMBL" id="MHTT01000007">
    <property type="protein sequence ID" value="OHA66082.1"/>
    <property type="molecule type" value="Genomic_DNA"/>
</dbReference>
<feature type="domain" description="Transposase IS200-like" evidence="1">
    <location>
        <begin position="10"/>
        <end position="159"/>
    </location>
</feature>
<dbReference type="GO" id="GO:0003677">
    <property type="term" value="F:DNA binding"/>
    <property type="evidence" value="ECO:0007669"/>
    <property type="project" value="InterPro"/>
</dbReference>
<gene>
    <name evidence="2" type="ORF">A2672_02380</name>
</gene>
<organism evidence="2 3">
    <name type="scientific">Candidatus Wildermuthbacteria bacterium RIFCSPHIGHO2_01_FULL_49_22b</name>
    <dbReference type="NCBI Taxonomy" id="1802448"/>
    <lineage>
        <taxon>Bacteria</taxon>
        <taxon>Candidatus Wildermuthiibacteriota</taxon>
    </lineage>
</organism>
<sequence length="234" mass="27368">MPKRKESLTEKVRPYHIRGTAVEGIEIFEREEDRARFVFQMYAANIGRPVINLYRKNISLVSNAILQGEEIPEGFLVKEHEPLVHVFSFVLGKDRYHLGLVAAKKDGIPVFMQKLNLGFAKYYNLKYKRRGMLFQGRFKSVAVVNPRQLETLMKFINIKKPADFHGLEMLQTYSYSSFPDLFAERRSHLISQESRSNLEKLLGQEFFAPREDYMEDIKEFENEGKILGRNLLLE</sequence>
<dbReference type="SMART" id="SM01321">
    <property type="entry name" value="Y1_Tnp"/>
    <property type="match status" value="1"/>
</dbReference>
<dbReference type="PANTHER" id="PTHR34322:SF2">
    <property type="entry name" value="TRANSPOSASE IS200-LIKE DOMAIN-CONTAINING PROTEIN"/>
    <property type="match status" value="1"/>
</dbReference>
<evidence type="ECO:0000313" key="3">
    <source>
        <dbReference type="Proteomes" id="UP000178065"/>
    </source>
</evidence>
<reference evidence="2 3" key="1">
    <citation type="journal article" date="2016" name="Nat. Commun.">
        <title>Thousands of microbial genomes shed light on interconnected biogeochemical processes in an aquifer system.</title>
        <authorList>
            <person name="Anantharaman K."/>
            <person name="Brown C.T."/>
            <person name="Hug L.A."/>
            <person name="Sharon I."/>
            <person name="Castelle C.J."/>
            <person name="Probst A.J."/>
            <person name="Thomas B.C."/>
            <person name="Singh A."/>
            <person name="Wilkins M.J."/>
            <person name="Karaoz U."/>
            <person name="Brodie E.L."/>
            <person name="Williams K.H."/>
            <person name="Hubbard S.S."/>
            <person name="Banfield J.F."/>
        </authorList>
    </citation>
    <scope>NUCLEOTIDE SEQUENCE [LARGE SCALE GENOMIC DNA]</scope>
</reference>
<dbReference type="GO" id="GO:0004803">
    <property type="term" value="F:transposase activity"/>
    <property type="evidence" value="ECO:0007669"/>
    <property type="project" value="InterPro"/>
</dbReference>
<evidence type="ECO:0000259" key="1">
    <source>
        <dbReference type="SMART" id="SM01321"/>
    </source>
</evidence>